<comment type="caution">
    <text evidence="17">The sequence shown here is derived from an EMBL/GenBank/DDBJ whole genome shotgun (WGS) entry which is preliminary data.</text>
</comment>
<keyword evidence="7" id="KW-0285">Flavoprotein</keyword>
<dbReference type="InterPro" id="IPR035965">
    <property type="entry name" value="PAS-like_dom_sf"/>
</dbReference>
<gene>
    <name evidence="17" type="ORF">M0R45_022517</name>
</gene>
<dbReference type="CDD" id="cd22154">
    <property type="entry name" value="F-box_AtADO-like"/>
    <property type="match status" value="1"/>
</dbReference>
<keyword evidence="11" id="KW-0157">Chromophore</keyword>
<evidence type="ECO:0000256" key="11">
    <source>
        <dbReference type="ARBA" id="ARBA00022991"/>
    </source>
</evidence>
<dbReference type="Gene3D" id="1.20.1280.50">
    <property type="match status" value="1"/>
</dbReference>
<dbReference type="GO" id="GO:0005634">
    <property type="term" value="C:nucleus"/>
    <property type="evidence" value="ECO:0007669"/>
    <property type="project" value="UniProtKB-SubCell"/>
</dbReference>
<dbReference type="GO" id="GO:0009637">
    <property type="term" value="P:response to blue light"/>
    <property type="evidence" value="ECO:0007669"/>
    <property type="project" value="TreeGrafter"/>
</dbReference>
<dbReference type="PANTHER" id="PTHR46175">
    <property type="entry name" value="BACTERIOOPSIN TRANSCRIPTIONAL ACTIVATOR"/>
    <property type="match status" value="1"/>
</dbReference>
<dbReference type="InterPro" id="IPR036047">
    <property type="entry name" value="F-box-like_dom_sf"/>
</dbReference>
<dbReference type="EMBL" id="JBEDUW010000004">
    <property type="protein sequence ID" value="KAK9935414.1"/>
    <property type="molecule type" value="Genomic_DNA"/>
</dbReference>
<evidence type="ECO:0000256" key="14">
    <source>
        <dbReference type="ARBA" id="ARBA00023242"/>
    </source>
</evidence>
<dbReference type="Proteomes" id="UP001457282">
    <property type="component" value="Unassembled WGS sequence"/>
</dbReference>
<feature type="region of interest" description="Disordered" evidence="15">
    <location>
        <begin position="1"/>
        <end position="46"/>
    </location>
</feature>
<accession>A0AAW1XH26</accession>
<dbReference type="GO" id="GO:0019005">
    <property type="term" value="C:SCF ubiquitin ligase complex"/>
    <property type="evidence" value="ECO:0007669"/>
    <property type="project" value="TreeGrafter"/>
</dbReference>
<dbReference type="Pfam" id="PF12937">
    <property type="entry name" value="F-box-like"/>
    <property type="match status" value="1"/>
</dbReference>
<keyword evidence="10" id="KW-0833">Ubl conjugation pathway</keyword>
<reference evidence="17 18" key="1">
    <citation type="journal article" date="2023" name="G3 (Bethesda)">
        <title>A chromosome-length genome assembly and annotation of blackberry (Rubus argutus, cv. 'Hillquist').</title>
        <authorList>
            <person name="Bruna T."/>
            <person name="Aryal R."/>
            <person name="Dudchenko O."/>
            <person name="Sargent D.J."/>
            <person name="Mead D."/>
            <person name="Buti M."/>
            <person name="Cavallini A."/>
            <person name="Hytonen T."/>
            <person name="Andres J."/>
            <person name="Pham M."/>
            <person name="Weisz D."/>
            <person name="Mascagni F."/>
            <person name="Usai G."/>
            <person name="Natali L."/>
            <person name="Bassil N."/>
            <person name="Fernandez G.E."/>
            <person name="Lomsadze A."/>
            <person name="Armour M."/>
            <person name="Olukolu B."/>
            <person name="Poorten T."/>
            <person name="Britton C."/>
            <person name="Davik J."/>
            <person name="Ashrafi H."/>
            <person name="Aiden E.L."/>
            <person name="Borodovsky M."/>
            <person name="Worthington M."/>
        </authorList>
    </citation>
    <scope>NUCLEOTIDE SEQUENCE [LARGE SCALE GENOMIC DNA]</scope>
    <source>
        <strain evidence="17">PI 553951</strain>
    </source>
</reference>
<feature type="compositionally biased region" description="Acidic residues" evidence="15">
    <location>
        <begin position="35"/>
        <end position="46"/>
    </location>
</feature>
<dbReference type="PANTHER" id="PTHR46175:SF2">
    <property type="entry name" value="ADAGIO PROTEIN 3"/>
    <property type="match status" value="1"/>
</dbReference>
<evidence type="ECO:0000259" key="16">
    <source>
        <dbReference type="PROSITE" id="PS50112"/>
    </source>
</evidence>
<dbReference type="GO" id="GO:0007623">
    <property type="term" value="P:circadian rhythm"/>
    <property type="evidence" value="ECO:0007669"/>
    <property type="project" value="TreeGrafter"/>
</dbReference>
<dbReference type="NCBIfam" id="TIGR00229">
    <property type="entry name" value="sensory_box"/>
    <property type="match status" value="1"/>
</dbReference>
<comment type="pathway">
    <text evidence="2">Protein modification; protein ubiquitination.</text>
</comment>
<evidence type="ECO:0000256" key="1">
    <source>
        <dbReference type="ARBA" id="ARBA00004123"/>
    </source>
</evidence>
<dbReference type="SUPFAM" id="SSF81383">
    <property type="entry name" value="F-box domain"/>
    <property type="match status" value="1"/>
</dbReference>
<dbReference type="FunFam" id="2.120.10.80:FF:000026">
    <property type="entry name" value="Putative LOV domain-containing protein"/>
    <property type="match status" value="1"/>
</dbReference>
<evidence type="ECO:0000256" key="10">
    <source>
        <dbReference type="ARBA" id="ARBA00022786"/>
    </source>
</evidence>
<dbReference type="FunFam" id="2.120.10.80:FF:000005">
    <property type="entry name" value="Putative LOV domain-containing protein"/>
    <property type="match status" value="1"/>
</dbReference>
<comment type="similarity">
    <text evidence="3">Belongs to the ADAGIO family.</text>
</comment>
<evidence type="ECO:0000256" key="3">
    <source>
        <dbReference type="ARBA" id="ARBA00007833"/>
    </source>
</evidence>
<keyword evidence="5" id="KW-0600">Photoreceptor protein</keyword>
<dbReference type="PROSITE" id="PS50112">
    <property type="entry name" value="PAS"/>
    <property type="match status" value="1"/>
</dbReference>
<dbReference type="Pfam" id="PF13426">
    <property type="entry name" value="PAS_9"/>
    <property type="match status" value="1"/>
</dbReference>
<dbReference type="SUPFAM" id="SSF117281">
    <property type="entry name" value="Kelch motif"/>
    <property type="match status" value="2"/>
</dbReference>
<keyword evidence="14" id="KW-0539">Nucleus</keyword>
<keyword evidence="4" id="KW-0880">Kelch repeat</keyword>
<keyword evidence="6" id="KW-0716">Sensory transduction</keyword>
<dbReference type="SUPFAM" id="SSF55785">
    <property type="entry name" value="PYP-like sensor domain (PAS domain)"/>
    <property type="match status" value="1"/>
</dbReference>
<dbReference type="Gene3D" id="3.30.450.20">
    <property type="entry name" value="PAS domain"/>
    <property type="match status" value="1"/>
</dbReference>
<dbReference type="Gene3D" id="2.120.10.80">
    <property type="entry name" value="Kelch-type beta propeller"/>
    <property type="match status" value="2"/>
</dbReference>
<evidence type="ECO:0000313" key="17">
    <source>
        <dbReference type="EMBL" id="KAK9935414.1"/>
    </source>
</evidence>
<evidence type="ECO:0000256" key="9">
    <source>
        <dbReference type="ARBA" id="ARBA00022737"/>
    </source>
</evidence>
<keyword evidence="8" id="KW-0288">FMN</keyword>
<comment type="subcellular location">
    <subcellularLocation>
        <location evidence="1">Nucleus</location>
    </subcellularLocation>
</comment>
<evidence type="ECO:0000256" key="7">
    <source>
        <dbReference type="ARBA" id="ARBA00022630"/>
    </source>
</evidence>
<dbReference type="InterPro" id="IPR001810">
    <property type="entry name" value="F-box_dom"/>
</dbReference>
<dbReference type="InterPro" id="IPR011498">
    <property type="entry name" value="Kelch_2"/>
</dbReference>
<sequence>MAMAKKHEGEEVEEEVENFGKRRKCSNYEEPQGEKEEEEYEDEESELPLMPEMLMYPMTPTSFVVSDALEPDFPIIYVNKVFETFTGYGAHEVLGRNCRFLQYRDPHAQRRHPLVDPDVVSEIRRCLDKGVEFLGELLNFSKDGTPLVNRLRLKPIVDDNGTVTHVIGIQVFAETKIDLNSVSYPVYKETCTEQYILSGKHSLTTGRTPFTQYQEICGILQLSDEVLAHNILSRLTPRDVASIGSVCRRIRQLTKNEHVRKMVCQNAWGREVTGTLELMTKKLGWGRLARELTTLEAVCWRKFTVGGSVEPSRCNFSACAVGNRLVLFGGEGVDMQPMDDTFVLNLDAANPEWTRVSVKSSPPGRWGHTLSCLNGSLLVVFGGCGRQGLLNDVFVLDLDAKQPTWKEVYGGTPPLPRSWHSSCTIEGSKLVVSGGCTDAGVLLSDTYVLDLTMDNPTWREIPTSWSPPSRLGHSLSVYGRSKILMFGGLANSGHLRLRSGETYTIDLEDEEPQWRQLECNAFTSIDSQSAVLPPPRLDHVAMSMPCGRIIIFGGSIAGLHSPSQLFLLDPSEEKPSWRILNVPGQPPKFAWGHSTCVVGGTRVLVLGGHTGEEWILNDLHELCLASCQDSDL</sequence>
<evidence type="ECO:0000256" key="8">
    <source>
        <dbReference type="ARBA" id="ARBA00022643"/>
    </source>
</evidence>
<name>A0AAW1XH26_RUBAR</name>
<keyword evidence="12" id="KW-0090">Biological rhythms</keyword>
<evidence type="ECO:0000256" key="12">
    <source>
        <dbReference type="ARBA" id="ARBA00023108"/>
    </source>
</evidence>
<dbReference type="InterPro" id="IPR015915">
    <property type="entry name" value="Kelch-typ_b-propeller"/>
</dbReference>
<dbReference type="GO" id="GO:0005829">
    <property type="term" value="C:cytosol"/>
    <property type="evidence" value="ECO:0007669"/>
    <property type="project" value="TreeGrafter"/>
</dbReference>
<evidence type="ECO:0000256" key="6">
    <source>
        <dbReference type="ARBA" id="ARBA00022606"/>
    </source>
</evidence>
<dbReference type="AlphaFoldDB" id="A0AAW1XH26"/>
<dbReference type="Pfam" id="PF24681">
    <property type="entry name" value="Kelch_KLHDC2_KLHL20_DRC7"/>
    <property type="match status" value="1"/>
</dbReference>
<feature type="domain" description="PAS" evidence="16">
    <location>
        <begin position="75"/>
        <end position="106"/>
    </location>
</feature>
<dbReference type="InterPro" id="IPR000014">
    <property type="entry name" value="PAS"/>
</dbReference>
<evidence type="ECO:0000256" key="15">
    <source>
        <dbReference type="SAM" id="MobiDB-lite"/>
    </source>
</evidence>
<dbReference type="Pfam" id="PF07646">
    <property type="entry name" value="Kelch_2"/>
    <property type="match status" value="1"/>
</dbReference>
<keyword evidence="18" id="KW-1185">Reference proteome</keyword>
<protein>
    <recommendedName>
        <fullName evidence="16">PAS domain-containing protein</fullName>
    </recommendedName>
</protein>
<dbReference type="CDD" id="cd00130">
    <property type="entry name" value="PAS"/>
    <property type="match status" value="1"/>
</dbReference>
<evidence type="ECO:0000256" key="5">
    <source>
        <dbReference type="ARBA" id="ARBA00022543"/>
    </source>
</evidence>
<keyword evidence="9" id="KW-0677">Repeat</keyword>
<proteinExistence type="inferred from homology"/>
<evidence type="ECO:0000256" key="2">
    <source>
        <dbReference type="ARBA" id="ARBA00004906"/>
    </source>
</evidence>
<dbReference type="GO" id="GO:0009881">
    <property type="term" value="F:photoreceptor activity"/>
    <property type="evidence" value="ECO:0007669"/>
    <property type="project" value="UniProtKB-KW"/>
</dbReference>
<keyword evidence="13" id="KW-0675">Receptor</keyword>
<evidence type="ECO:0000256" key="13">
    <source>
        <dbReference type="ARBA" id="ARBA00023170"/>
    </source>
</evidence>
<evidence type="ECO:0000313" key="18">
    <source>
        <dbReference type="Proteomes" id="UP001457282"/>
    </source>
</evidence>
<organism evidence="17 18">
    <name type="scientific">Rubus argutus</name>
    <name type="common">Southern blackberry</name>
    <dbReference type="NCBI Taxonomy" id="59490"/>
    <lineage>
        <taxon>Eukaryota</taxon>
        <taxon>Viridiplantae</taxon>
        <taxon>Streptophyta</taxon>
        <taxon>Embryophyta</taxon>
        <taxon>Tracheophyta</taxon>
        <taxon>Spermatophyta</taxon>
        <taxon>Magnoliopsida</taxon>
        <taxon>eudicotyledons</taxon>
        <taxon>Gunneridae</taxon>
        <taxon>Pentapetalae</taxon>
        <taxon>rosids</taxon>
        <taxon>fabids</taxon>
        <taxon>Rosales</taxon>
        <taxon>Rosaceae</taxon>
        <taxon>Rosoideae</taxon>
        <taxon>Rosoideae incertae sedis</taxon>
        <taxon>Rubus</taxon>
    </lineage>
</organism>
<evidence type="ECO:0000256" key="4">
    <source>
        <dbReference type="ARBA" id="ARBA00022441"/>
    </source>
</evidence>